<reference evidence="2" key="3">
    <citation type="submission" date="2015-04" db="UniProtKB">
        <authorList>
            <consortium name="EnsemblPlants"/>
        </authorList>
    </citation>
    <scope>IDENTIFICATION</scope>
    <source>
        <strain evidence="2">cv. Jemalong A17</strain>
    </source>
</reference>
<gene>
    <name evidence="1" type="ordered locus">MTR_6g045477</name>
</gene>
<reference evidence="1 3" key="1">
    <citation type="journal article" date="2011" name="Nature">
        <title>The Medicago genome provides insight into the evolution of rhizobial symbioses.</title>
        <authorList>
            <person name="Young N.D."/>
            <person name="Debelle F."/>
            <person name="Oldroyd G.E."/>
            <person name="Geurts R."/>
            <person name="Cannon S.B."/>
            <person name="Udvardi M.K."/>
            <person name="Benedito V.A."/>
            <person name="Mayer K.F."/>
            <person name="Gouzy J."/>
            <person name="Schoof H."/>
            <person name="Van de Peer Y."/>
            <person name="Proost S."/>
            <person name="Cook D.R."/>
            <person name="Meyers B.C."/>
            <person name="Spannagl M."/>
            <person name="Cheung F."/>
            <person name="De Mita S."/>
            <person name="Krishnakumar V."/>
            <person name="Gundlach H."/>
            <person name="Zhou S."/>
            <person name="Mudge J."/>
            <person name="Bharti A.K."/>
            <person name="Murray J.D."/>
            <person name="Naoumkina M.A."/>
            <person name="Rosen B."/>
            <person name="Silverstein K.A."/>
            <person name="Tang H."/>
            <person name="Rombauts S."/>
            <person name="Zhao P.X."/>
            <person name="Zhou P."/>
            <person name="Barbe V."/>
            <person name="Bardou P."/>
            <person name="Bechner M."/>
            <person name="Bellec A."/>
            <person name="Berger A."/>
            <person name="Berges H."/>
            <person name="Bidwell S."/>
            <person name="Bisseling T."/>
            <person name="Choisne N."/>
            <person name="Couloux A."/>
            <person name="Denny R."/>
            <person name="Deshpande S."/>
            <person name="Dai X."/>
            <person name="Doyle J.J."/>
            <person name="Dudez A.M."/>
            <person name="Farmer A.D."/>
            <person name="Fouteau S."/>
            <person name="Franken C."/>
            <person name="Gibelin C."/>
            <person name="Gish J."/>
            <person name="Goldstein S."/>
            <person name="Gonzalez A.J."/>
            <person name="Green P.J."/>
            <person name="Hallab A."/>
            <person name="Hartog M."/>
            <person name="Hua A."/>
            <person name="Humphray S.J."/>
            <person name="Jeong D.H."/>
            <person name="Jing Y."/>
            <person name="Jocker A."/>
            <person name="Kenton S.M."/>
            <person name="Kim D.J."/>
            <person name="Klee K."/>
            <person name="Lai H."/>
            <person name="Lang C."/>
            <person name="Lin S."/>
            <person name="Macmil S.L."/>
            <person name="Magdelenat G."/>
            <person name="Matthews L."/>
            <person name="McCorrison J."/>
            <person name="Monaghan E.L."/>
            <person name="Mun J.H."/>
            <person name="Najar F.Z."/>
            <person name="Nicholson C."/>
            <person name="Noirot C."/>
            <person name="O'Bleness M."/>
            <person name="Paule C.R."/>
            <person name="Poulain J."/>
            <person name="Prion F."/>
            <person name="Qin B."/>
            <person name="Qu C."/>
            <person name="Retzel E.F."/>
            <person name="Riddle C."/>
            <person name="Sallet E."/>
            <person name="Samain S."/>
            <person name="Samson N."/>
            <person name="Sanders I."/>
            <person name="Saurat O."/>
            <person name="Scarpelli C."/>
            <person name="Schiex T."/>
            <person name="Segurens B."/>
            <person name="Severin A.J."/>
            <person name="Sherrier D.J."/>
            <person name="Shi R."/>
            <person name="Sims S."/>
            <person name="Singer S.R."/>
            <person name="Sinharoy S."/>
            <person name="Sterck L."/>
            <person name="Viollet A."/>
            <person name="Wang B.B."/>
            <person name="Wang K."/>
            <person name="Wang M."/>
            <person name="Wang X."/>
            <person name="Warfsmann J."/>
            <person name="Weissenbach J."/>
            <person name="White D.D."/>
            <person name="White J.D."/>
            <person name="Wiley G.B."/>
            <person name="Wincker P."/>
            <person name="Xing Y."/>
            <person name="Yang L."/>
            <person name="Yao Z."/>
            <person name="Ying F."/>
            <person name="Zhai J."/>
            <person name="Zhou L."/>
            <person name="Zuber A."/>
            <person name="Denarie J."/>
            <person name="Dixon R.A."/>
            <person name="May G.D."/>
            <person name="Schwartz D.C."/>
            <person name="Rogers J."/>
            <person name="Quetier F."/>
            <person name="Town C.D."/>
            <person name="Roe B.A."/>
        </authorList>
    </citation>
    <scope>NUCLEOTIDE SEQUENCE [LARGE SCALE GENOMIC DNA]</scope>
    <source>
        <strain evidence="1">A17</strain>
        <strain evidence="2 3">cv. Jemalong A17</strain>
    </source>
</reference>
<dbReference type="EnsemblPlants" id="KEH26162">
    <property type="protein sequence ID" value="KEH26162"/>
    <property type="gene ID" value="MTR_6g045477"/>
</dbReference>
<evidence type="ECO:0000313" key="2">
    <source>
        <dbReference type="EnsemblPlants" id="KEH26162"/>
    </source>
</evidence>
<dbReference type="EMBL" id="CM001222">
    <property type="protein sequence ID" value="KEH26162.1"/>
    <property type="molecule type" value="Genomic_DNA"/>
</dbReference>
<sequence>MDVRKAISTCFRYMYFKSGSIATSWTWFGARRACSQTLKFAADPNSDRFPAWEIAVVEAATLAPSNSTRKM</sequence>
<organism evidence="1 3">
    <name type="scientific">Medicago truncatula</name>
    <name type="common">Barrel medic</name>
    <name type="synonym">Medicago tribuloides</name>
    <dbReference type="NCBI Taxonomy" id="3880"/>
    <lineage>
        <taxon>Eukaryota</taxon>
        <taxon>Viridiplantae</taxon>
        <taxon>Streptophyta</taxon>
        <taxon>Embryophyta</taxon>
        <taxon>Tracheophyta</taxon>
        <taxon>Spermatophyta</taxon>
        <taxon>Magnoliopsida</taxon>
        <taxon>eudicotyledons</taxon>
        <taxon>Gunneridae</taxon>
        <taxon>Pentapetalae</taxon>
        <taxon>rosids</taxon>
        <taxon>fabids</taxon>
        <taxon>Fabales</taxon>
        <taxon>Fabaceae</taxon>
        <taxon>Papilionoideae</taxon>
        <taxon>50 kb inversion clade</taxon>
        <taxon>NPAAA clade</taxon>
        <taxon>Hologalegina</taxon>
        <taxon>IRL clade</taxon>
        <taxon>Trifolieae</taxon>
        <taxon>Medicago</taxon>
    </lineage>
</organism>
<evidence type="ECO:0000313" key="3">
    <source>
        <dbReference type="Proteomes" id="UP000002051"/>
    </source>
</evidence>
<reference evidence="1 3" key="2">
    <citation type="journal article" date="2014" name="BMC Genomics">
        <title>An improved genome release (version Mt4.0) for the model legume Medicago truncatula.</title>
        <authorList>
            <person name="Tang H."/>
            <person name="Krishnakumar V."/>
            <person name="Bidwell S."/>
            <person name="Rosen B."/>
            <person name="Chan A."/>
            <person name="Zhou S."/>
            <person name="Gentzbittel L."/>
            <person name="Childs K.L."/>
            <person name="Yandell M."/>
            <person name="Gundlach H."/>
            <person name="Mayer K.F."/>
            <person name="Schwartz D.C."/>
            <person name="Town C.D."/>
        </authorList>
    </citation>
    <scope>GENOME REANNOTATION</scope>
    <source>
        <strain evidence="1">A17</strain>
        <strain evidence="2 3">cv. Jemalong A17</strain>
    </source>
</reference>
<accession>A0A072U926</accession>
<dbReference type="HOGENOM" id="CLU_2743849_0_0_1"/>
<name>A0A072U926_MEDTR</name>
<dbReference type="Proteomes" id="UP000002051">
    <property type="component" value="Chromosome 6"/>
</dbReference>
<keyword evidence="3" id="KW-1185">Reference proteome</keyword>
<dbReference type="AlphaFoldDB" id="A0A072U926"/>
<evidence type="ECO:0000313" key="1">
    <source>
        <dbReference type="EMBL" id="KEH26162.1"/>
    </source>
</evidence>
<proteinExistence type="predicted"/>
<protein>
    <submittedName>
        <fullName evidence="1 2">Uncharacterized protein</fullName>
    </submittedName>
</protein>